<dbReference type="Gene3D" id="1.10.3300.10">
    <property type="entry name" value="Jann2411-like domain"/>
    <property type="match status" value="1"/>
</dbReference>
<gene>
    <name evidence="3" type="ORF">D7003_09055</name>
</gene>
<evidence type="ECO:0000313" key="4">
    <source>
        <dbReference type="Proteomes" id="UP000273807"/>
    </source>
</evidence>
<dbReference type="OrthoDB" id="3531194at2"/>
<dbReference type="PANTHER" id="PTHR35525">
    <property type="entry name" value="BLL6575 PROTEIN"/>
    <property type="match status" value="1"/>
</dbReference>
<dbReference type="InterPro" id="IPR023286">
    <property type="entry name" value="ABATE_dom_sf"/>
</dbReference>
<dbReference type="Pfam" id="PF11706">
    <property type="entry name" value="zf-CGNR"/>
    <property type="match status" value="1"/>
</dbReference>
<feature type="domain" description="Zinc finger CGNR" evidence="2">
    <location>
        <begin position="126"/>
        <end position="166"/>
    </location>
</feature>
<reference evidence="3 4" key="1">
    <citation type="submission" date="2018-10" db="EMBL/GenBank/DDBJ databases">
        <title>Genome sequencing of Arthrobacter oryzae TNB02.</title>
        <authorList>
            <person name="Cho Y.-J."/>
            <person name="Cho A."/>
            <person name="Kim O.-S."/>
        </authorList>
    </citation>
    <scope>NUCLEOTIDE SEQUENCE [LARGE SCALE GENOMIC DNA]</scope>
    <source>
        <strain evidence="3 4">TNB02</strain>
    </source>
</reference>
<dbReference type="PANTHER" id="PTHR35525:SF3">
    <property type="entry name" value="BLL6575 PROTEIN"/>
    <property type="match status" value="1"/>
</dbReference>
<evidence type="ECO:0000256" key="1">
    <source>
        <dbReference type="SAM" id="MobiDB-lite"/>
    </source>
</evidence>
<comment type="caution">
    <text evidence="3">The sequence shown here is derived from an EMBL/GenBank/DDBJ whole genome shotgun (WGS) entry which is preliminary data.</text>
</comment>
<dbReference type="AlphaFoldDB" id="A0A3N0C198"/>
<dbReference type="Proteomes" id="UP000273807">
    <property type="component" value="Unassembled WGS sequence"/>
</dbReference>
<evidence type="ECO:0000259" key="2">
    <source>
        <dbReference type="Pfam" id="PF11706"/>
    </source>
</evidence>
<dbReference type="SUPFAM" id="SSF160904">
    <property type="entry name" value="Jann2411-like"/>
    <property type="match status" value="1"/>
</dbReference>
<feature type="region of interest" description="Disordered" evidence="1">
    <location>
        <begin position="162"/>
        <end position="184"/>
    </location>
</feature>
<protein>
    <submittedName>
        <fullName evidence="3">CGNR zinc finger domain-containing protein</fullName>
    </submittedName>
</protein>
<accession>A0A3N0C198</accession>
<dbReference type="RefSeq" id="WP_123255131.1">
    <property type="nucleotide sequence ID" value="NZ_RBED01000089.1"/>
</dbReference>
<dbReference type="InterPro" id="IPR010852">
    <property type="entry name" value="ABATE"/>
</dbReference>
<organism evidence="3 4">
    <name type="scientific">Arthrobacter oryzae</name>
    <dbReference type="NCBI Taxonomy" id="409290"/>
    <lineage>
        <taxon>Bacteria</taxon>
        <taxon>Bacillati</taxon>
        <taxon>Actinomycetota</taxon>
        <taxon>Actinomycetes</taxon>
        <taxon>Micrococcales</taxon>
        <taxon>Micrococcaceae</taxon>
        <taxon>Arthrobacter</taxon>
    </lineage>
</organism>
<dbReference type="EMBL" id="RBED01000089">
    <property type="protein sequence ID" value="RNL55966.1"/>
    <property type="molecule type" value="Genomic_DNA"/>
</dbReference>
<sequence length="184" mass="19848">MGYSHENQVGAQLAAALVNASEEQNLEAILRDFSIREPGLDAATEQSLRAWADELRPAFAAQTADERCTSINALLDHAAGRISLTTHGGSRPHLHLFPEGNDVLPRIKAVTSGGLALFIAWSGGERIGACARESCSQAFVDSSKAGRQRYCSARCGNTDAVARHRQSAKRTPSPERNRTIHQSN</sequence>
<name>A0A3N0C198_9MICC</name>
<proteinExistence type="predicted"/>
<evidence type="ECO:0000313" key="3">
    <source>
        <dbReference type="EMBL" id="RNL55966.1"/>
    </source>
</evidence>
<dbReference type="InterPro" id="IPR021005">
    <property type="entry name" value="Znf_CGNR"/>
</dbReference>
<keyword evidence="4" id="KW-1185">Reference proteome</keyword>